<dbReference type="Gene3D" id="3.40.50.1820">
    <property type="entry name" value="alpha/beta hydrolase"/>
    <property type="match status" value="1"/>
</dbReference>
<dbReference type="InterPro" id="IPR050565">
    <property type="entry name" value="LYPA1-2/EST-like"/>
</dbReference>
<keyword evidence="2" id="KW-0378">Hydrolase</keyword>
<dbReference type="InterPro" id="IPR029058">
    <property type="entry name" value="AB_hydrolase_fold"/>
</dbReference>
<dbReference type="Proteomes" id="UP001333102">
    <property type="component" value="Chromosome"/>
</dbReference>
<dbReference type="PANTHER" id="PTHR10655:SF17">
    <property type="entry name" value="LYSOPHOSPHOLIPASE-LIKE PROTEIN 1"/>
    <property type="match status" value="1"/>
</dbReference>
<evidence type="ECO:0000313" key="2">
    <source>
        <dbReference type="EMBL" id="WRP15476.1"/>
    </source>
</evidence>
<proteinExistence type="predicted"/>
<dbReference type="PANTHER" id="PTHR10655">
    <property type="entry name" value="LYSOPHOSPHOLIPASE-RELATED"/>
    <property type="match status" value="1"/>
</dbReference>
<gene>
    <name evidence="2" type="ORF">VLY81_04750</name>
</gene>
<evidence type="ECO:0000313" key="3">
    <source>
        <dbReference type="Proteomes" id="UP001333102"/>
    </source>
</evidence>
<name>A0ABZ1BRP2_9FIRM</name>
<dbReference type="RefSeq" id="WP_324669879.1">
    <property type="nucleotide sequence ID" value="NZ_CP141614.1"/>
</dbReference>
<sequence length="219" mass="23322">MSVAEGFGFVHVYEPGRGPATLLLLHGTGGTEHDLVPLGRQLAPAAHLLAPRGKVLEGGNARFFRRLAPGVFDVEDVRLRAGELERFVAAAASRYGLDPSRVWAVGYSNGANIAAAVLLLHPDALAGAVLLRPVLPLKPDMAPGLAGKPVFIAAGRRDPLAPAEAVEALAEWLRRGEAQLTVRWQEAGHGLAPEELDAVRAWMAPWLHHPDGARPPALR</sequence>
<protein>
    <submittedName>
        <fullName evidence="2">Alpha/beta hydrolase</fullName>
    </submittedName>
</protein>
<feature type="domain" description="Dienelactone hydrolase" evidence="1">
    <location>
        <begin position="84"/>
        <end position="194"/>
    </location>
</feature>
<dbReference type="EMBL" id="CP141614">
    <property type="protein sequence ID" value="WRP15476.1"/>
    <property type="molecule type" value="Genomic_DNA"/>
</dbReference>
<dbReference type="Pfam" id="PF01738">
    <property type="entry name" value="DLH"/>
    <property type="match status" value="1"/>
</dbReference>
<evidence type="ECO:0000259" key="1">
    <source>
        <dbReference type="Pfam" id="PF01738"/>
    </source>
</evidence>
<organism evidence="2 3">
    <name type="scientific">Geochorda subterranea</name>
    <dbReference type="NCBI Taxonomy" id="3109564"/>
    <lineage>
        <taxon>Bacteria</taxon>
        <taxon>Bacillati</taxon>
        <taxon>Bacillota</taxon>
        <taxon>Limnochordia</taxon>
        <taxon>Limnochordales</taxon>
        <taxon>Geochordaceae</taxon>
        <taxon>Geochorda</taxon>
    </lineage>
</organism>
<accession>A0ABZ1BRP2</accession>
<dbReference type="InterPro" id="IPR002925">
    <property type="entry name" value="Dienelactn_hydro"/>
</dbReference>
<dbReference type="GO" id="GO:0016787">
    <property type="term" value="F:hydrolase activity"/>
    <property type="evidence" value="ECO:0007669"/>
    <property type="project" value="UniProtKB-KW"/>
</dbReference>
<reference evidence="3" key="1">
    <citation type="submission" date="2023-12" db="EMBL/GenBank/DDBJ databases">
        <title>Novel isolates from deep terrestrial aquifers shed light on the physiology and ecology of the class Limnochordia.</title>
        <authorList>
            <person name="Karnachuk O.V."/>
            <person name="Lukina A.P."/>
            <person name="Avakyan M.R."/>
            <person name="Kadnikov V."/>
            <person name="Begmatov S."/>
            <person name="Beletsky A.V."/>
            <person name="Mardanov A.V."/>
            <person name="Ravin N.V."/>
        </authorList>
    </citation>
    <scope>NUCLEOTIDE SEQUENCE [LARGE SCALE GENOMIC DNA]</scope>
    <source>
        <strain evidence="3">LN</strain>
    </source>
</reference>
<keyword evidence="3" id="KW-1185">Reference proteome</keyword>
<dbReference type="SUPFAM" id="SSF53474">
    <property type="entry name" value="alpha/beta-Hydrolases"/>
    <property type="match status" value="1"/>
</dbReference>